<feature type="region of interest" description="Disordered" evidence="1">
    <location>
        <begin position="171"/>
        <end position="191"/>
    </location>
</feature>
<dbReference type="EMBL" id="CACVKT020009709">
    <property type="protein sequence ID" value="CAC5423130.1"/>
    <property type="molecule type" value="Genomic_DNA"/>
</dbReference>
<evidence type="ECO:0000256" key="1">
    <source>
        <dbReference type="SAM" id="MobiDB-lite"/>
    </source>
</evidence>
<proteinExistence type="predicted"/>
<evidence type="ECO:0000313" key="2">
    <source>
        <dbReference type="EMBL" id="CAC5423130.1"/>
    </source>
</evidence>
<protein>
    <submittedName>
        <fullName evidence="2">Uncharacterized protein</fullName>
    </submittedName>
</protein>
<sequence>MAAHMLSATSLLATRFKKCQHMEEKNAVICVEHRRTLLDVFEDKHGTLPKPYELLITCNTCLPSSSKGTSFEVQSNQLLGDLLSTFNFKHVEFECHRKTADPFEDVVVQAAEKATKQTINAFQLMMAGGRAHVPKKTSSSGAQDCLTRKDELFNDLVDAVRSRKLDFPKSLATTEGKKTQASQSEPGSTGDIVDSIISVPSALEPVHDLSDGMATSYFTDIIQDNFKKTHAKGHITLEEKCLQVRCLITSCDDLRVL</sequence>
<organism evidence="2 3">
    <name type="scientific">Mytilus coruscus</name>
    <name type="common">Sea mussel</name>
    <dbReference type="NCBI Taxonomy" id="42192"/>
    <lineage>
        <taxon>Eukaryota</taxon>
        <taxon>Metazoa</taxon>
        <taxon>Spiralia</taxon>
        <taxon>Lophotrochozoa</taxon>
        <taxon>Mollusca</taxon>
        <taxon>Bivalvia</taxon>
        <taxon>Autobranchia</taxon>
        <taxon>Pteriomorphia</taxon>
        <taxon>Mytilida</taxon>
        <taxon>Mytiloidea</taxon>
        <taxon>Mytilidae</taxon>
        <taxon>Mytilinae</taxon>
        <taxon>Mytilus</taxon>
    </lineage>
</organism>
<reference evidence="2 3" key="1">
    <citation type="submission" date="2020-06" db="EMBL/GenBank/DDBJ databases">
        <authorList>
            <person name="Li R."/>
            <person name="Bekaert M."/>
        </authorList>
    </citation>
    <scope>NUCLEOTIDE SEQUENCE [LARGE SCALE GENOMIC DNA]</scope>
    <source>
        <strain evidence="3">wild</strain>
    </source>
</reference>
<dbReference type="AlphaFoldDB" id="A0A6J8ERJ5"/>
<evidence type="ECO:0000313" key="3">
    <source>
        <dbReference type="Proteomes" id="UP000507470"/>
    </source>
</evidence>
<accession>A0A6J8ERJ5</accession>
<gene>
    <name evidence="2" type="ORF">MCOR_55130</name>
</gene>
<name>A0A6J8ERJ5_MYTCO</name>
<dbReference type="Proteomes" id="UP000507470">
    <property type="component" value="Unassembled WGS sequence"/>
</dbReference>
<dbReference type="OrthoDB" id="6139948at2759"/>
<keyword evidence="3" id="KW-1185">Reference proteome</keyword>